<dbReference type="InterPro" id="IPR036852">
    <property type="entry name" value="Peptidase_S8/S53_dom_sf"/>
</dbReference>
<keyword evidence="13" id="KW-1185">Reference proteome</keyword>
<dbReference type="InterPro" id="IPR023828">
    <property type="entry name" value="Peptidase_S8_Ser-AS"/>
</dbReference>
<keyword evidence="4 7" id="KW-0378">Hydrolase</keyword>
<dbReference type="SUPFAM" id="SSF52743">
    <property type="entry name" value="Subtilisin-like"/>
    <property type="match status" value="1"/>
</dbReference>
<feature type="active site" description="Charge relay system" evidence="6 7">
    <location>
        <position position="209"/>
    </location>
</feature>
<dbReference type="InterPro" id="IPR022398">
    <property type="entry name" value="Peptidase_S8_His-AS"/>
</dbReference>
<keyword evidence="3 9" id="KW-0732">Signal</keyword>
<name>A0AAV9HAQ5_9PEZI</name>
<dbReference type="CDD" id="cd02124">
    <property type="entry name" value="PA_PoS1_like"/>
    <property type="match status" value="1"/>
</dbReference>
<evidence type="ECO:0000256" key="4">
    <source>
        <dbReference type="ARBA" id="ARBA00022801"/>
    </source>
</evidence>
<dbReference type="PANTHER" id="PTHR43806">
    <property type="entry name" value="PEPTIDASE S8"/>
    <property type="match status" value="1"/>
</dbReference>
<reference evidence="12" key="2">
    <citation type="submission" date="2023-06" db="EMBL/GenBank/DDBJ databases">
        <authorList>
            <consortium name="Lawrence Berkeley National Laboratory"/>
            <person name="Mondo S.J."/>
            <person name="Hensen N."/>
            <person name="Bonometti L."/>
            <person name="Westerberg I."/>
            <person name="Brannstrom I.O."/>
            <person name="Guillou S."/>
            <person name="Cros-Aarteil S."/>
            <person name="Calhoun S."/>
            <person name="Haridas S."/>
            <person name="Kuo A."/>
            <person name="Pangilinan J."/>
            <person name="Riley R."/>
            <person name="Labutti K."/>
            <person name="Andreopoulos B."/>
            <person name="Lipzen A."/>
            <person name="Chen C."/>
            <person name="Yanf M."/>
            <person name="Daum C."/>
            <person name="Ng V."/>
            <person name="Clum A."/>
            <person name="Steindorff A."/>
            <person name="Ohm R."/>
            <person name="Martin F."/>
            <person name="Silar P."/>
            <person name="Natvig D."/>
            <person name="Lalanne C."/>
            <person name="Gautier V."/>
            <person name="Ament-Velasquez S.L."/>
            <person name="Kruys A."/>
            <person name="Hutchinson M.I."/>
            <person name="Powell A.J."/>
            <person name="Barry K."/>
            <person name="Miller A.N."/>
            <person name="Grigoriev I.V."/>
            <person name="Debuchy R."/>
            <person name="Gladieux P."/>
            <person name="Thoren M.H."/>
            <person name="Johannesson H."/>
        </authorList>
    </citation>
    <scope>NUCLEOTIDE SEQUENCE</scope>
    <source>
        <strain evidence="12">PSN324</strain>
    </source>
</reference>
<dbReference type="GO" id="GO:0016020">
    <property type="term" value="C:membrane"/>
    <property type="evidence" value="ECO:0007669"/>
    <property type="project" value="InterPro"/>
</dbReference>
<accession>A0AAV9HAQ5</accession>
<feature type="chain" id="PRO_5043799006" evidence="9">
    <location>
        <begin position="21"/>
        <end position="922"/>
    </location>
</feature>
<dbReference type="CDD" id="cd07489">
    <property type="entry name" value="Peptidases_S8_5"/>
    <property type="match status" value="1"/>
</dbReference>
<dbReference type="AlphaFoldDB" id="A0AAV9HAQ5"/>
<evidence type="ECO:0000256" key="7">
    <source>
        <dbReference type="PROSITE-ProRule" id="PRU01240"/>
    </source>
</evidence>
<dbReference type="InterPro" id="IPR034187">
    <property type="entry name" value="Peptidases_S8_5"/>
</dbReference>
<comment type="caution">
    <text evidence="12">The sequence shown here is derived from an EMBL/GenBank/DDBJ whole genome shotgun (WGS) entry which is preliminary data.</text>
</comment>
<feature type="domain" description="Peptidase S8/S53" evidence="10">
    <location>
        <begin position="149"/>
        <end position="545"/>
    </location>
</feature>
<dbReference type="GO" id="GO:0004252">
    <property type="term" value="F:serine-type endopeptidase activity"/>
    <property type="evidence" value="ECO:0007669"/>
    <property type="project" value="UniProtKB-UniRule"/>
</dbReference>
<sequence>MRSFVSLLAAGLLTASSVRCQDAASDPKRFIIEFEPGTNPTDLTSSILSSPPSGNSFKLLRSFNSKTFTGISVESTTSSDATSDTVTHLEAIPAVAKVWRSTLLRLEKQPVEDSQLRVQLSEADDASAKNYSIHAMTGVDQLHAQGVFGKGAKVGVVDTGIAWGHPALGGCFGPGCKVAGGWDFIGNSTYPTGDGVKQPDSDPNDEMGHGTHVAGIVAGKSDAFTGVAPEATLYGYKVFGTVDAVWDDDVIDGFLRAEADGVDIITASIIGYSGWSGNAWAVVGSRLVERGFVVICAAGNWGSSAGPFFHSSGASGEFVLSVASVEASQRGTPALEATFTAADGTSNTTKIAYYREEGPFPRSLTGLPIVSLSGDPTAENEACDTLPPTTPNLGGAVVLVRRGGCLEFQKQANLEAFGAQYMLFYNDDEPIGDPFFVGESKAAVIEARAGQAIIKAIAAGGNVTASFDLDPLSNNVGILDPVVSGKPSDFSSWGGLYDLQIKPDIAAPGGRIFSTALNGGYATLSGTSQAAPYIAGVAALWIGKHGGRSVHGPGFAKKLIAKIIHSGSTISGATRDWVEYGFMAPVIQMGNGLVDAVKVVNYKTSLSYAKFALNDTAHFKPSHSVDITNDGASPVTYSFGFIPAAGFELWTPYSPDVNDSPKVKDSWSELLPKSMVPQISFSPPSGTDGFVVQPGETRTATVVFDYPRGLSNVPAYSGKILVIGDNGEMLSVPYFGIASDLKAEINKQYRSEYPKIWSGPEWPYATIEEKNQFTFNLSLAAGDYPQVHAMFQWGVRELRWDIFEADWTESQWSYPPTPGQNGYVGSVAYYADSGGDQGRHYRFDPATDDENDVVPFPERLVYRSAPNLVFESQFWWLGKMSDGTRIPVGNYTMRFAALLPFGEPTVSEDWDKAIHKFEILPL</sequence>
<gene>
    <name evidence="12" type="ORF">QBC42DRAFT_315909</name>
</gene>
<dbReference type="InterPro" id="IPR023827">
    <property type="entry name" value="Peptidase_S8_Asp-AS"/>
</dbReference>
<evidence type="ECO:0000256" key="8">
    <source>
        <dbReference type="RuleBase" id="RU003355"/>
    </source>
</evidence>
<dbReference type="GO" id="GO:0006508">
    <property type="term" value="P:proteolysis"/>
    <property type="evidence" value="ECO:0007669"/>
    <property type="project" value="UniProtKB-KW"/>
</dbReference>
<feature type="active site" description="Charge relay system" evidence="6 7">
    <location>
        <position position="528"/>
    </location>
</feature>
<proteinExistence type="inferred from homology"/>
<evidence type="ECO:0000259" key="11">
    <source>
        <dbReference type="Pfam" id="PF06280"/>
    </source>
</evidence>
<evidence type="ECO:0000256" key="5">
    <source>
        <dbReference type="ARBA" id="ARBA00022825"/>
    </source>
</evidence>
<evidence type="ECO:0000313" key="13">
    <source>
        <dbReference type="Proteomes" id="UP001321749"/>
    </source>
</evidence>
<dbReference type="InterPro" id="IPR050131">
    <property type="entry name" value="Peptidase_S8_subtilisin-like"/>
</dbReference>
<dbReference type="PROSITE" id="PS00137">
    <property type="entry name" value="SUBTILASE_HIS"/>
    <property type="match status" value="1"/>
</dbReference>
<dbReference type="PROSITE" id="PS00138">
    <property type="entry name" value="SUBTILASE_SER"/>
    <property type="match status" value="1"/>
</dbReference>
<reference evidence="12" key="1">
    <citation type="journal article" date="2023" name="Mol. Phylogenet. Evol.">
        <title>Genome-scale phylogeny and comparative genomics of the fungal order Sordariales.</title>
        <authorList>
            <person name="Hensen N."/>
            <person name="Bonometti L."/>
            <person name="Westerberg I."/>
            <person name="Brannstrom I.O."/>
            <person name="Guillou S."/>
            <person name="Cros-Aarteil S."/>
            <person name="Calhoun S."/>
            <person name="Haridas S."/>
            <person name="Kuo A."/>
            <person name="Mondo S."/>
            <person name="Pangilinan J."/>
            <person name="Riley R."/>
            <person name="LaButti K."/>
            <person name="Andreopoulos B."/>
            <person name="Lipzen A."/>
            <person name="Chen C."/>
            <person name="Yan M."/>
            <person name="Daum C."/>
            <person name="Ng V."/>
            <person name="Clum A."/>
            <person name="Steindorff A."/>
            <person name="Ohm R.A."/>
            <person name="Martin F."/>
            <person name="Silar P."/>
            <person name="Natvig D.O."/>
            <person name="Lalanne C."/>
            <person name="Gautier V."/>
            <person name="Ament-Velasquez S.L."/>
            <person name="Kruys A."/>
            <person name="Hutchinson M.I."/>
            <person name="Powell A.J."/>
            <person name="Barry K."/>
            <person name="Miller A.N."/>
            <person name="Grigoriev I.V."/>
            <person name="Debuchy R."/>
            <person name="Gladieux P."/>
            <person name="Hiltunen Thoren M."/>
            <person name="Johannesson H."/>
        </authorList>
    </citation>
    <scope>NUCLEOTIDE SEQUENCE</scope>
    <source>
        <strain evidence="12">PSN324</strain>
    </source>
</reference>
<dbReference type="PROSITE" id="PS00136">
    <property type="entry name" value="SUBTILASE_ASP"/>
    <property type="match status" value="1"/>
</dbReference>
<keyword evidence="2 7" id="KW-0645">Protease</keyword>
<dbReference type="InterPro" id="IPR046450">
    <property type="entry name" value="PA_dom_sf"/>
</dbReference>
<dbReference type="InterPro" id="IPR015500">
    <property type="entry name" value="Peptidase_S8_subtilisin-rel"/>
</dbReference>
<dbReference type="PANTHER" id="PTHR43806:SF66">
    <property type="entry name" value="SERIN ENDOPEPTIDASE"/>
    <property type="match status" value="1"/>
</dbReference>
<dbReference type="Proteomes" id="UP001321749">
    <property type="component" value="Unassembled WGS sequence"/>
</dbReference>
<dbReference type="SUPFAM" id="SSF52025">
    <property type="entry name" value="PA domain"/>
    <property type="match status" value="1"/>
</dbReference>
<dbReference type="PROSITE" id="PS51892">
    <property type="entry name" value="SUBTILASE"/>
    <property type="match status" value="1"/>
</dbReference>
<feature type="domain" description="C5a peptidase/Subtilisin-like protease SBT2-like Fn3-like" evidence="11">
    <location>
        <begin position="612"/>
        <end position="734"/>
    </location>
</feature>
<protein>
    <submittedName>
        <fullName evidence="12">Peptidase S8/S53 domain-containing protein</fullName>
    </submittedName>
</protein>
<keyword evidence="5 7" id="KW-0720">Serine protease</keyword>
<dbReference type="Gene3D" id="3.40.50.200">
    <property type="entry name" value="Peptidase S8/S53 domain"/>
    <property type="match status" value="2"/>
</dbReference>
<organism evidence="12 13">
    <name type="scientific">Cladorrhinum samala</name>
    <dbReference type="NCBI Taxonomy" id="585594"/>
    <lineage>
        <taxon>Eukaryota</taxon>
        <taxon>Fungi</taxon>
        <taxon>Dikarya</taxon>
        <taxon>Ascomycota</taxon>
        <taxon>Pezizomycotina</taxon>
        <taxon>Sordariomycetes</taxon>
        <taxon>Sordariomycetidae</taxon>
        <taxon>Sordariales</taxon>
        <taxon>Podosporaceae</taxon>
        <taxon>Cladorrhinum</taxon>
    </lineage>
</organism>
<dbReference type="Pfam" id="PF06280">
    <property type="entry name" value="fn3_5"/>
    <property type="match status" value="1"/>
</dbReference>
<dbReference type="InterPro" id="IPR010435">
    <property type="entry name" value="C5a/SBT2-like_Fn3"/>
</dbReference>
<evidence type="ECO:0000259" key="10">
    <source>
        <dbReference type="Pfam" id="PF00082"/>
    </source>
</evidence>
<evidence type="ECO:0000256" key="2">
    <source>
        <dbReference type="ARBA" id="ARBA00022670"/>
    </source>
</evidence>
<comment type="similarity">
    <text evidence="1 7 8">Belongs to the peptidase S8 family.</text>
</comment>
<dbReference type="InterPro" id="IPR000209">
    <property type="entry name" value="Peptidase_S8/S53_dom"/>
</dbReference>
<feature type="signal peptide" evidence="9">
    <location>
        <begin position="1"/>
        <end position="20"/>
    </location>
</feature>
<dbReference type="EMBL" id="MU865081">
    <property type="protein sequence ID" value="KAK4458149.1"/>
    <property type="molecule type" value="Genomic_DNA"/>
</dbReference>
<evidence type="ECO:0000256" key="1">
    <source>
        <dbReference type="ARBA" id="ARBA00011073"/>
    </source>
</evidence>
<evidence type="ECO:0000256" key="3">
    <source>
        <dbReference type="ARBA" id="ARBA00022729"/>
    </source>
</evidence>
<dbReference type="Pfam" id="PF00082">
    <property type="entry name" value="Peptidase_S8"/>
    <property type="match status" value="1"/>
</dbReference>
<evidence type="ECO:0000256" key="6">
    <source>
        <dbReference type="PIRSR" id="PIRSR615500-1"/>
    </source>
</evidence>
<dbReference type="PRINTS" id="PR00723">
    <property type="entry name" value="SUBTILISIN"/>
</dbReference>
<evidence type="ECO:0000313" key="12">
    <source>
        <dbReference type="EMBL" id="KAK4458149.1"/>
    </source>
</evidence>
<evidence type="ECO:0000256" key="9">
    <source>
        <dbReference type="SAM" id="SignalP"/>
    </source>
</evidence>
<feature type="active site" description="Charge relay system" evidence="6 7">
    <location>
        <position position="158"/>
    </location>
</feature>